<protein>
    <recommendedName>
        <fullName evidence="1">CxC2-like cysteine cluster KDZ transposase-associated domain-containing protein</fullName>
    </recommendedName>
</protein>
<dbReference type="OrthoDB" id="3261436at2759"/>
<dbReference type="EMBL" id="JABBWE010000020">
    <property type="protein sequence ID" value="KAG1796044.1"/>
    <property type="molecule type" value="Genomic_DNA"/>
</dbReference>
<proteinExistence type="predicted"/>
<organism evidence="2 3">
    <name type="scientific">Suillus plorans</name>
    <dbReference type="NCBI Taxonomy" id="116603"/>
    <lineage>
        <taxon>Eukaryota</taxon>
        <taxon>Fungi</taxon>
        <taxon>Dikarya</taxon>
        <taxon>Basidiomycota</taxon>
        <taxon>Agaricomycotina</taxon>
        <taxon>Agaricomycetes</taxon>
        <taxon>Agaricomycetidae</taxon>
        <taxon>Boletales</taxon>
        <taxon>Suillineae</taxon>
        <taxon>Suillaceae</taxon>
        <taxon>Suillus</taxon>
    </lineage>
</organism>
<evidence type="ECO:0000313" key="3">
    <source>
        <dbReference type="Proteomes" id="UP000719766"/>
    </source>
</evidence>
<keyword evidence="3" id="KW-1185">Reference proteome</keyword>
<sequence>MPRTSKHKRPKLVRYVDIQEDETEYQQHRVYGVHDGEVSLQSTQFVSSSSIPHSFPELASGENEPHDFTGLWDELPPGLDDQTTTVELPMESADQTPSFQKSKRKRTAGDNPLLSWLSERSMYLDEMIQLEGRGSEATRSFCHCGSEDLPVYRCRDCFGIEMICQSCVIECHRCNPLHRIEQWTQDHFARVSLKHLGLRIQLGHTPGEVCLNKQRASGDEFVVIDAHGIHEIGLDFCGSRLFPSTSSNPQTAASFAVMEFFHLLSFESKVSPYEFYHSLARHTDNTGITPIKDSYSAFLCMVREWHNLKLLKCSGRGHHPDGISTTQDGDCVVLCPACPQPGKNLAVGWENVEPRSKWVYALFLLIDANFRLKLKAVSNDQRDPSLNAGSSYFVEETRYKTYLAERVTLPQERSTCVSHNAVNMADTKSSRGLAATGIGTVDCARHEMKLASGVGIGATILNLSYDVACQWHKKIWAHLASMPDRLQFNRENKTVQFFVPKFHINAHIPACQTNFSFNYSKGVGRTDGEAPERGWANVNRVATSTKVTAGHVLLRKLKEAVRSAKVHGDELAELQSAIDAVSLSAWRSEVEAWEDDGSQPNPFESHIAPMTQTTVRLQLTENEARDLQAGMNASLHDEVSPFILISIGLDLEDQQHRLCADTAALGVHATEIQKAKICTRSNALLHKIESWTTIQTLYMPAVALLRSTPELTRGANNDADKPEDLHLWLPSSLGTKYTCDRHLQELEWELRFAQAHDALNEVCQSIHLSSHLKTFKRTHIHGQQASTRARSMLDLADTKKMANKLKYDTARTALIVLAPILGKVTWEGNLCMLQVADLRPLGDIAPGQSEGTRDISWIWKAPGALQDDDASLQDCLRIEWCKARACEGWWSEEVLLLLKEMRRVIEFLKWQANWWKDHGTAAIFAKPTHQEGALAYAERQAHIRLAMVKHAQELWAAIPSIVESRLLPDNEENTAEICDVLLTMEGPPPDDVI</sequence>
<feature type="domain" description="CxC2-like cysteine cluster KDZ transposase-associated" evidence="1">
    <location>
        <begin position="193"/>
        <end position="287"/>
    </location>
</feature>
<evidence type="ECO:0000313" key="2">
    <source>
        <dbReference type="EMBL" id="KAG1796044.1"/>
    </source>
</evidence>
<accession>A0A9P7DJQ5</accession>
<dbReference type="PANTHER" id="PTHR33096:SF1">
    <property type="entry name" value="CXC1-LIKE CYSTEINE CLUSTER ASSOCIATED WITH KDZ TRANSPOSASES DOMAIN-CONTAINING PROTEIN"/>
    <property type="match status" value="1"/>
</dbReference>
<dbReference type="GeneID" id="64598787"/>
<reference evidence="2" key="1">
    <citation type="journal article" date="2020" name="New Phytol.">
        <title>Comparative genomics reveals dynamic genome evolution in host specialist ectomycorrhizal fungi.</title>
        <authorList>
            <person name="Lofgren L.A."/>
            <person name="Nguyen N.H."/>
            <person name="Vilgalys R."/>
            <person name="Ruytinx J."/>
            <person name="Liao H.L."/>
            <person name="Branco S."/>
            <person name="Kuo A."/>
            <person name="LaButti K."/>
            <person name="Lipzen A."/>
            <person name="Andreopoulos W."/>
            <person name="Pangilinan J."/>
            <person name="Riley R."/>
            <person name="Hundley H."/>
            <person name="Na H."/>
            <person name="Barry K."/>
            <person name="Grigoriev I.V."/>
            <person name="Stajich J.E."/>
            <person name="Kennedy P.G."/>
        </authorList>
    </citation>
    <scope>NUCLEOTIDE SEQUENCE</scope>
    <source>
        <strain evidence="2">S12</strain>
    </source>
</reference>
<dbReference type="AlphaFoldDB" id="A0A9P7DJQ5"/>
<dbReference type="Proteomes" id="UP000719766">
    <property type="component" value="Unassembled WGS sequence"/>
</dbReference>
<comment type="caution">
    <text evidence="2">The sequence shown here is derived from an EMBL/GenBank/DDBJ whole genome shotgun (WGS) entry which is preliminary data.</text>
</comment>
<name>A0A9P7DJQ5_9AGAM</name>
<dbReference type="Pfam" id="PF18758">
    <property type="entry name" value="KDZ"/>
    <property type="match status" value="2"/>
</dbReference>
<dbReference type="InterPro" id="IPR041457">
    <property type="entry name" value="CxC2_KDZ-assoc"/>
</dbReference>
<dbReference type="PANTHER" id="PTHR33096">
    <property type="entry name" value="CXC2 DOMAIN-CONTAINING PROTEIN"/>
    <property type="match status" value="1"/>
</dbReference>
<dbReference type="InterPro" id="IPR040521">
    <property type="entry name" value="KDZ"/>
</dbReference>
<dbReference type="Pfam" id="PF18803">
    <property type="entry name" value="CxC2"/>
    <property type="match status" value="1"/>
</dbReference>
<dbReference type="RefSeq" id="XP_041161697.1">
    <property type="nucleotide sequence ID" value="XM_041305023.1"/>
</dbReference>
<evidence type="ECO:0000259" key="1">
    <source>
        <dbReference type="Pfam" id="PF18803"/>
    </source>
</evidence>
<gene>
    <name evidence="2" type="ORF">HD556DRAFT_1431507</name>
</gene>